<keyword evidence="1" id="KW-0812">Transmembrane</keyword>
<proteinExistence type="predicted"/>
<sequence length="405" mass="46188">MNDIATKNKKEGLYSLSFFLIQIPLFFLRRRCRRRVSLLTTQTRKLLDMSQVQVRQVSLATSTDAQRVVGSWFPSGYYGHFRARSRADLCNYFRQLAQPNPPKKFLDRQKAEATTHAFSRHDNRFKFECDPLVRGTQTGFGKRKAQTNIRGEFDPLFVSWIPKNVDRKTYVDGVKITSYADDYNRDSTAPHTLSQIQLIQPINNDSEKTTTTLSPSSPLETSVYASTYRHGQPDSEQSKQIRRETFERFLTTRTRLLEQQCNQRSTSVASCLVWNNIHDDKKLPTSNDKIINIVVPISLQPRVIPNNNINNNYNTTSRQRAQSAGPRLISTGSDQPSQKIFPNQTIQTVKSTLTTLERPHTATTTSREHYTGGNFGLKIAPPPRAVTAFEKTPTNSMDSLVAKYM</sequence>
<reference evidence="3" key="1">
    <citation type="submission" date="2021-02" db="EMBL/GenBank/DDBJ databases">
        <authorList>
            <person name="Nowell W R."/>
        </authorList>
    </citation>
    <scope>NUCLEOTIDE SEQUENCE</scope>
</reference>
<evidence type="ECO:0000313" key="3">
    <source>
        <dbReference type="EMBL" id="CAF1091996.1"/>
    </source>
</evidence>
<name>A0A814NHG4_9BILA</name>
<dbReference type="PANTHER" id="PTHR35539">
    <property type="entry name" value="CDNA SEQUENCE BC048562"/>
    <property type="match status" value="1"/>
</dbReference>
<gene>
    <name evidence="3" type="ORF">SEV965_LOCUS15413</name>
</gene>
<dbReference type="Pfam" id="PF15115">
    <property type="entry name" value="HDNR"/>
    <property type="match status" value="1"/>
</dbReference>
<dbReference type="Proteomes" id="UP000663889">
    <property type="component" value="Unassembled WGS sequence"/>
</dbReference>
<dbReference type="InterPro" id="IPR029369">
    <property type="entry name" value="HDNR"/>
</dbReference>
<keyword evidence="1" id="KW-0472">Membrane</keyword>
<dbReference type="AlphaFoldDB" id="A0A814NHG4"/>
<evidence type="ECO:0000259" key="2">
    <source>
        <dbReference type="Pfam" id="PF15115"/>
    </source>
</evidence>
<organism evidence="3 4">
    <name type="scientific">Rotaria sordida</name>
    <dbReference type="NCBI Taxonomy" id="392033"/>
    <lineage>
        <taxon>Eukaryota</taxon>
        <taxon>Metazoa</taxon>
        <taxon>Spiralia</taxon>
        <taxon>Gnathifera</taxon>
        <taxon>Rotifera</taxon>
        <taxon>Eurotatoria</taxon>
        <taxon>Bdelloidea</taxon>
        <taxon>Philodinida</taxon>
        <taxon>Philodinidae</taxon>
        <taxon>Rotaria</taxon>
    </lineage>
</organism>
<dbReference type="PANTHER" id="PTHR35539:SF1">
    <property type="entry name" value="CDNA SEQUENCE BC048562"/>
    <property type="match status" value="1"/>
</dbReference>
<accession>A0A814NHG4</accession>
<keyword evidence="1" id="KW-1133">Transmembrane helix</keyword>
<feature type="transmembrane region" description="Helical" evidence="1">
    <location>
        <begin position="12"/>
        <end position="28"/>
    </location>
</feature>
<evidence type="ECO:0000313" key="4">
    <source>
        <dbReference type="Proteomes" id="UP000663889"/>
    </source>
</evidence>
<feature type="domain" description="Domain of unknown function with conserved HDNR motif" evidence="2">
    <location>
        <begin position="70"/>
        <end position="165"/>
    </location>
</feature>
<evidence type="ECO:0000256" key="1">
    <source>
        <dbReference type="SAM" id="Phobius"/>
    </source>
</evidence>
<protein>
    <recommendedName>
        <fullName evidence="2">Domain of unknown function with conserved HDNR motif domain-containing protein</fullName>
    </recommendedName>
</protein>
<dbReference type="EMBL" id="CAJNOU010000804">
    <property type="protein sequence ID" value="CAF1091996.1"/>
    <property type="molecule type" value="Genomic_DNA"/>
</dbReference>
<comment type="caution">
    <text evidence="3">The sequence shown here is derived from an EMBL/GenBank/DDBJ whole genome shotgun (WGS) entry which is preliminary data.</text>
</comment>